<organism evidence="7 8">
    <name type="scientific">Prevotella corporis</name>
    <dbReference type="NCBI Taxonomy" id="28128"/>
    <lineage>
        <taxon>Bacteria</taxon>
        <taxon>Pseudomonadati</taxon>
        <taxon>Bacteroidota</taxon>
        <taxon>Bacteroidia</taxon>
        <taxon>Bacteroidales</taxon>
        <taxon>Prevotellaceae</taxon>
        <taxon>Prevotella</taxon>
    </lineage>
</organism>
<dbReference type="GO" id="GO:0003961">
    <property type="term" value="F:O-acetylhomoserine aminocarboxypropyltransferase activity"/>
    <property type="evidence" value="ECO:0007669"/>
    <property type="project" value="TreeGrafter"/>
</dbReference>
<dbReference type="STRING" id="28128.HMPREF3226_00564"/>
<keyword evidence="3 7" id="KW-0808">Transferase</keyword>
<evidence type="ECO:0000256" key="5">
    <source>
        <dbReference type="PIRSR" id="PIRSR001434-2"/>
    </source>
</evidence>
<evidence type="ECO:0000256" key="3">
    <source>
        <dbReference type="ARBA" id="ARBA00022679"/>
    </source>
</evidence>
<dbReference type="SUPFAM" id="SSF53383">
    <property type="entry name" value="PLP-dependent transferases"/>
    <property type="match status" value="1"/>
</dbReference>
<dbReference type="OrthoDB" id="9803729at2"/>
<dbReference type="GO" id="GO:0006535">
    <property type="term" value="P:cysteine biosynthetic process from serine"/>
    <property type="evidence" value="ECO:0007669"/>
    <property type="project" value="TreeGrafter"/>
</dbReference>
<accession>A0A133QJG3</accession>
<name>A0A133QJG3_9BACT</name>
<dbReference type="PIRSF" id="PIRSF001434">
    <property type="entry name" value="CGS"/>
    <property type="match status" value="1"/>
</dbReference>
<dbReference type="InterPro" id="IPR000277">
    <property type="entry name" value="Cys/Met-Metab_PyrdxlP-dep_enz"/>
</dbReference>
<dbReference type="Pfam" id="PF01053">
    <property type="entry name" value="Cys_Met_Meta_PP"/>
    <property type="match status" value="1"/>
</dbReference>
<reference evidence="8" key="1">
    <citation type="submission" date="2016-01" db="EMBL/GenBank/DDBJ databases">
        <authorList>
            <person name="Mitreva M."/>
            <person name="Pepin K.H."/>
            <person name="Mihindukulasuriya K.A."/>
            <person name="Fulton R."/>
            <person name="Fronick C."/>
            <person name="O'Laughlin M."/>
            <person name="Miner T."/>
            <person name="Herter B."/>
            <person name="Rosa B.A."/>
            <person name="Cordes M."/>
            <person name="Tomlinson C."/>
            <person name="Wollam A."/>
            <person name="Palsikar V.B."/>
            <person name="Mardis E.R."/>
            <person name="Wilson R.K."/>
        </authorList>
    </citation>
    <scope>NUCLEOTIDE SEQUENCE [LARGE SCALE GENOMIC DNA]</scope>
    <source>
        <strain evidence="8">MJR7716</strain>
    </source>
</reference>
<keyword evidence="4 5" id="KW-0663">Pyridoxal phosphate</keyword>
<protein>
    <submittedName>
        <fullName evidence="7">O-acetylhomoserine aminocarboxypropyltransferase/cysteine synthase</fullName>
    </submittedName>
</protein>
<dbReference type="Proteomes" id="UP000070533">
    <property type="component" value="Unassembled WGS sequence"/>
</dbReference>
<evidence type="ECO:0000256" key="4">
    <source>
        <dbReference type="ARBA" id="ARBA00022898"/>
    </source>
</evidence>
<gene>
    <name evidence="7" type="ORF">HMPREF3226_00564</name>
</gene>
<evidence type="ECO:0000256" key="6">
    <source>
        <dbReference type="RuleBase" id="RU362118"/>
    </source>
</evidence>
<dbReference type="NCBIfam" id="TIGR01326">
    <property type="entry name" value="OAH_OAS_sulfhy"/>
    <property type="match status" value="1"/>
</dbReference>
<dbReference type="eggNOG" id="COG2873">
    <property type="taxonomic scope" value="Bacteria"/>
</dbReference>
<dbReference type="GO" id="GO:0004124">
    <property type="term" value="F:cysteine synthase activity"/>
    <property type="evidence" value="ECO:0007669"/>
    <property type="project" value="TreeGrafter"/>
</dbReference>
<dbReference type="RefSeq" id="WP_060940224.1">
    <property type="nucleotide sequence ID" value="NZ_JAIHUT010000003.1"/>
</dbReference>
<feature type="modified residue" description="N6-(pyridoxal phosphate)lysine" evidence="5">
    <location>
        <position position="211"/>
    </location>
</feature>
<dbReference type="Gene3D" id="3.40.640.10">
    <property type="entry name" value="Type I PLP-dependent aspartate aminotransferase-like (Major domain)"/>
    <property type="match status" value="1"/>
</dbReference>
<dbReference type="PATRIC" id="fig|28128.5.peg.567"/>
<dbReference type="EMBL" id="LRQG01000021">
    <property type="protein sequence ID" value="KXA43029.1"/>
    <property type="molecule type" value="Genomic_DNA"/>
</dbReference>
<dbReference type="AlphaFoldDB" id="A0A133QJG3"/>
<dbReference type="Gene3D" id="3.90.1150.10">
    <property type="entry name" value="Aspartate Aminotransferase, domain 1"/>
    <property type="match status" value="1"/>
</dbReference>
<dbReference type="GO" id="GO:0005737">
    <property type="term" value="C:cytoplasm"/>
    <property type="evidence" value="ECO:0007669"/>
    <property type="project" value="TreeGrafter"/>
</dbReference>
<dbReference type="PANTHER" id="PTHR43797">
    <property type="entry name" value="HOMOCYSTEINE/CYSTEINE SYNTHASE"/>
    <property type="match status" value="1"/>
</dbReference>
<evidence type="ECO:0000313" key="7">
    <source>
        <dbReference type="EMBL" id="KXA43029.1"/>
    </source>
</evidence>
<dbReference type="CDD" id="cd00614">
    <property type="entry name" value="CGS_like"/>
    <property type="match status" value="1"/>
</dbReference>
<evidence type="ECO:0000256" key="1">
    <source>
        <dbReference type="ARBA" id="ARBA00001933"/>
    </source>
</evidence>
<dbReference type="PANTHER" id="PTHR43797:SF2">
    <property type="entry name" value="HOMOCYSTEINE_CYSTEINE SYNTHASE"/>
    <property type="match status" value="1"/>
</dbReference>
<proteinExistence type="inferred from homology"/>
<comment type="caution">
    <text evidence="7">The sequence shown here is derived from an EMBL/GenBank/DDBJ whole genome shotgun (WGS) entry which is preliminary data.</text>
</comment>
<dbReference type="GO" id="GO:0030170">
    <property type="term" value="F:pyridoxal phosphate binding"/>
    <property type="evidence" value="ECO:0007669"/>
    <property type="project" value="InterPro"/>
</dbReference>
<evidence type="ECO:0000313" key="8">
    <source>
        <dbReference type="Proteomes" id="UP000070533"/>
    </source>
</evidence>
<keyword evidence="8" id="KW-1185">Reference proteome</keyword>
<dbReference type="InterPro" id="IPR006235">
    <property type="entry name" value="OAc-hSer/O-AcSer_sulfhydrylase"/>
</dbReference>
<dbReference type="FunFam" id="3.40.640.10:FF:000035">
    <property type="entry name" value="O-succinylhomoserine sulfhydrylase"/>
    <property type="match status" value="1"/>
</dbReference>
<dbReference type="GO" id="GO:0071269">
    <property type="term" value="P:L-homocysteine biosynthetic process"/>
    <property type="evidence" value="ECO:0007669"/>
    <property type="project" value="TreeGrafter"/>
</dbReference>
<sequence>MTNNTNKLHFATRQIHGGYHIDETCARGIAIHPTAAFHFKSCDTAANLFSLSEAGNIYTRLNNPTNTDFENRVASLYGGVGALAVSSGMAAITVIVTSLASRGDNIVASPYLYGGTYNSFRITLRNLGIECRIAEDDSNESIEKLIDQNTKLIYLESMGNPTCDVVDIEGISKIAKHYDLPLVVDNTFGGCGYLCNPFDWGANIVLESATKWINGHGTAIGGVIVDGGNYNWGNGKYPQIDGPSEGYHGLNLWEAFGPSAFIVKTRVDGLRDLGCSPSPFDTYLHLIGLETLSLRIEHQVAATRRLAEYCRTSPFIKKVSYVGFENHRSYANARKYFKHGASGVLNIELKGDVESTVRFVEALQLCANMVMIGDSITVVTHPASTTHKQLSDADLKAAGVTPTLLRISLGLEDVEDIISDFEQAFKKTVK</sequence>
<comment type="cofactor">
    <cofactor evidence="1 6">
        <name>pyridoxal 5'-phosphate</name>
        <dbReference type="ChEBI" id="CHEBI:597326"/>
    </cofactor>
</comment>
<evidence type="ECO:0000256" key="2">
    <source>
        <dbReference type="ARBA" id="ARBA00009077"/>
    </source>
</evidence>
<comment type="similarity">
    <text evidence="2 6">Belongs to the trans-sulfuration enzymes family.</text>
</comment>
<dbReference type="InterPro" id="IPR015421">
    <property type="entry name" value="PyrdxlP-dep_Trfase_major"/>
</dbReference>
<dbReference type="GO" id="GO:0019346">
    <property type="term" value="P:transsulfuration"/>
    <property type="evidence" value="ECO:0007669"/>
    <property type="project" value="InterPro"/>
</dbReference>
<dbReference type="InterPro" id="IPR015424">
    <property type="entry name" value="PyrdxlP-dep_Trfase"/>
</dbReference>
<dbReference type="InterPro" id="IPR015422">
    <property type="entry name" value="PyrdxlP-dep_Trfase_small"/>
</dbReference>